<evidence type="ECO:0000256" key="3">
    <source>
        <dbReference type="ARBA" id="ARBA00022538"/>
    </source>
</evidence>
<feature type="domain" description="RCK N-terminal" evidence="15">
    <location>
        <begin position="663"/>
        <end position="769"/>
    </location>
</feature>
<dbReference type="Pfam" id="PF07885">
    <property type="entry name" value="Ion_trans_2"/>
    <property type="match status" value="1"/>
</dbReference>
<evidence type="ECO:0000256" key="12">
    <source>
        <dbReference type="SAM" id="Phobius"/>
    </source>
</evidence>
<dbReference type="Pfam" id="PF22614">
    <property type="entry name" value="Slo-like_RCK"/>
    <property type="match status" value="2"/>
</dbReference>
<dbReference type="Gene3D" id="3.40.50.720">
    <property type="entry name" value="NAD(P)-binding Rossmann-like Domain"/>
    <property type="match status" value="1"/>
</dbReference>
<dbReference type="GO" id="GO:0005267">
    <property type="term" value="F:potassium channel activity"/>
    <property type="evidence" value="ECO:0007669"/>
    <property type="project" value="UniProtKB-KW"/>
</dbReference>
<feature type="transmembrane region" description="Helical" evidence="12">
    <location>
        <begin position="33"/>
        <end position="54"/>
    </location>
</feature>
<keyword evidence="17" id="KW-1185">Reference proteome</keyword>
<feature type="domain" description="Calcium-activated potassium channel BK alpha subunit" evidence="13">
    <location>
        <begin position="478"/>
        <end position="558"/>
    </location>
</feature>
<evidence type="ECO:0000256" key="7">
    <source>
        <dbReference type="ARBA" id="ARBA00022989"/>
    </source>
</evidence>
<keyword evidence="5" id="KW-0631">Potassium channel</keyword>
<dbReference type="InterPro" id="IPR047871">
    <property type="entry name" value="K_chnl_Slo-like"/>
</dbReference>
<keyword evidence="8" id="KW-0406">Ion transport</keyword>
<dbReference type="SUPFAM" id="SSF81324">
    <property type="entry name" value="Voltage-gated potassium channels"/>
    <property type="match status" value="1"/>
</dbReference>
<evidence type="ECO:0000256" key="2">
    <source>
        <dbReference type="ARBA" id="ARBA00022448"/>
    </source>
</evidence>
<evidence type="ECO:0000256" key="11">
    <source>
        <dbReference type="ARBA" id="ARBA00034430"/>
    </source>
</evidence>
<feature type="domain" description="RCK N-terminal" evidence="15">
    <location>
        <begin position="327"/>
        <end position="448"/>
    </location>
</feature>
<keyword evidence="4 12" id="KW-0812">Transmembrane</keyword>
<proteinExistence type="predicted"/>
<evidence type="ECO:0000259" key="14">
    <source>
        <dbReference type="Pfam" id="PF07885"/>
    </source>
</evidence>
<dbReference type="PANTHER" id="PTHR10027:SF10">
    <property type="entry name" value="SLOWPOKE 2, ISOFORM D"/>
    <property type="match status" value="1"/>
</dbReference>
<dbReference type="InterPro" id="IPR003148">
    <property type="entry name" value="RCK_N"/>
</dbReference>
<evidence type="ECO:0000256" key="5">
    <source>
        <dbReference type="ARBA" id="ARBA00022826"/>
    </source>
</evidence>
<evidence type="ECO:0000256" key="6">
    <source>
        <dbReference type="ARBA" id="ARBA00022958"/>
    </source>
</evidence>
<dbReference type="Pfam" id="PF03493">
    <property type="entry name" value="BK_channel_a"/>
    <property type="match status" value="1"/>
</dbReference>
<feature type="transmembrane region" description="Helical" evidence="12">
    <location>
        <begin position="95"/>
        <end position="116"/>
    </location>
</feature>
<sequence>MSVLPKHRRMDSVDILAPDREAMGSWRDLGSQFVFFLIVYASFSTFVVLSHRFFSNQVLKATKKDKQYWLQRLAVKLLGSPGEVADKHVARNQPILYLLLNLVQFCASVTVAAMWISKSYTLAPPSGVEKLTAFCLCSYFALHGLLEQFRNEWRISECYKVNTIMDVLSCTSLLVALIHQDGWLSLGYLRAYNAYISLVRLVRATQKLSDFQTACLLTFFKFVTLMTISAATMFLVEALGDMDLFDESTLRTHNGKGKPISFFIMLYYSFVSISTVGYGDIYPESGLGRIVAIIMIFGGIIFFSKETSRMLELSSLLTNGQGTYRSSKGHVIVTGGAVDNQNLHVFGPFVEELCHPSRGRERPQILLVSSQLVSTEVRRKLLKQWWATDFIRFLQGSLVRLEDMKRTSLATAKRVYIIGDMDAEDHRSEDEKNLATAVVVRNVFPHIDLKVLLLRRNSKKLGAALGLPPFVCYSNQNLEGLLLINHCRAPGIPTILSNMIKQDPILYSKDKSDHNYDYVEGLKLEIHGVLLKPSLLGLTFTQLAFELYSRWEIVLIGLMTRSGFHCSCDSREQTNKSTIAYLLPRDKSNLDFVSRRTSDWDGEYCENLESFLEKRRKMKAAANQLIAKSKMDFHGIPSFRSEPIARKKLSQGLEVSVDHRVQTNIIILCHSNRQWEVVHVIARNIRQMQTTFQINVLLLCPYEAPEDLRNKHKWVKFEVGEPTSIGDLTTKAKVGEASRIIILSEPQSASSNNRMMQDQKVIFVTSILEQEFKRIGRSVPVVVTFNEGPSHKLLPGQFEEARLDTNCYHLRSGQIVLVRDLLRVLAATYYTPGVLDVLMTVLGSGENSSQALWSLHPYKYAGKTFAEMYMGCLKSGTVCFAIYRRPENGKRIPFVWTLPPGDTILKSDDLVYVMASKDYILEHRMVDVRQISTRKIQRAVRKWLKRKGYAGGKGGGARQGEAPLGYKGYLSR</sequence>
<feature type="transmembrane region" description="Helical" evidence="12">
    <location>
        <begin position="260"/>
        <end position="279"/>
    </location>
</feature>
<dbReference type="EMBL" id="CP031038">
    <property type="protein sequence ID" value="QDZ21370.1"/>
    <property type="molecule type" value="Genomic_DNA"/>
</dbReference>
<keyword evidence="10" id="KW-0407">Ion channel</keyword>
<dbReference type="OrthoDB" id="551593at2759"/>
<name>A0A5B8MPS9_9CHLO</name>
<keyword evidence="7 12" id="KW-1133">Transmembrane helix</keyword>
<dbReference type="Proteomes" id="UP000316726">
    <property type="component" value="Chromosome 5"/>
</dbReference>
<keyword evidence="9 12" id="KW-0472">Membrane</keyword>
<evidence type="ECO:0000259" key="13">
    <source>
        <dbReference type="Pfam" id="PF03493"/>
    </source>
</evidence>
<dbReference type="GO" id="GO:0016020">
    <property type="term" value="C:membrane"/>
    <property type="evidence" value="ECO:0007669"/>
    <property type="project" value="UniProtKB-SubCell"/>
</dbReference>
<dbReference type="STRING" id="1764295.A0A5B8MPS9"/>
<evidence type="ECO:0000256" key="10">
    <source>
        <dbReference type="ARBA" id="ARBA00023303"/>
    </source>
</evidence>
<comment type="catalytic activity">
    <reaction evidence="11">
        <text>K(+)(in) = K(+)(out)</text>
        <dbReference type="Rhea" id="RHEA:29463"/>
        <dbReference type="ChEBI" id="CHEBI:29103"/>
    </reaction>
</comment>
<dbReference type="Gene3D" id="1.10.287.70">
    <property type="match status" value="1"/>
</dbReference>
<evidence type="ECO:0000313" key="16">
    <source>
        <dbReference type="EMBL" id="QDZ21370.1"/>
    </source>
</evidence>
<evidence type="ECO:0000313" key="17">
    <source>
        <dbReference type="Proteomes" id="UP000316726"/>
    </source>
</evidence>
<dbReference type="InterPro" id="IPR003929">
    <property type="entry name" value="K_chnl_BK_asu"/>
</dbReference>
<dbReference type="InterPro" id="IPR013099">
    <property type="entry name" value="K_chnl_dom"/>
</dbReference>
<dbReference type="AlphaFoldDB" id="A0A5B8MPS9"/>
<protein>
    <submittedName>
        <fullName evidence="16">Ion transport protein</fullName>
    </submittedName>
</protein>
<reference evidence="16 17" key="1">
    <citation type="submission" date="2018-07" db="EMBL/GenBank/DDBJ databases">
        <title>The complete nuclear genome of the prasinophyte Chloropicon primus (CCMP1205).</title>
        <authorList>
            <person name="Pombert J.-F."/>
            <person name="Otis C."/>
            <person name="Turmel M."/>
            <person name="Lemieux C."/>
        </authorList>
    </citation>
    <scope>NUCLEOTIDE SEQUENCE [LARGE SCALE GENOMIC DNA]</scope>
    <source>
        <strain evidence="16 17">CCMP1205</strain>
    </source>
</reference>
<evidence type="ECO:0000259" key="15">
    <source>
        <dbReference type="Pfam" id="PF22614"/>
    </source>
</evidence>
<keyword evidence="3" id="KW-0633">Potassium transport</keyword>
<feature type="transmembrane region" description="Helical" evidence="12">
    <location>
        <begin position="184"/>
        <end position="202"/>
    </location>
</feature>
<gene>
    <name evidence="16" type="ORF">A3770_05p38880</name>
</gene>
<feature type="transmembrane region" description="Helical" evidence="12">
    <location>
        <begin position="286"/>
        <end position="304"/>
    </location>
</feature>
<evidence type="ECO:0000256" key="1">
    <source>
        <dbReference type="ARBA" id="ARBA00004141"/>
    </source>
</evidence>
<dbReference type="PANTHER" id="PTHR10027">
    <property type="entry name" value="CALCIUM-ACTIVATED POTASSIUM CHANNEL ALPHA CHAIN"/>
    <property type="match status" value="1"/>
</dbReference>
<accession>A0A5B8MPS9</accession>
<comment type="subcellular location">
    <subcellularLocation>
        <location evidence="1">Membrane</location>
        <topology evidence="1">Multi-pass membrane protein</topology>
    </subcellularLocation>
</comment>
<keyword evidence="6" id="KW-0630">Potassium</keyword>
<evidence type="ECO:0000256" key="4">
    <source>
        <dbReference type="ARBA" id="ARBA00022692"/>
    </source>
</evidence>
<feature type="domain" description="Potassium channel" evidence="14">
    <location>
        <begin position="243"/>
        <end position="304"/>
    </location>
</feature>
<organism evidence="16 17">
    <name type="scientific">Chloropicon primus</name>
    <dbReference type="NCBI Taxonomy" id="1764295"/>
    <lineage>
        <taxon>Eukaryota</taxon>
        <taxon>Viridiplantae</taxon>
        <taxon>Chlorophyta</taxon>
        <taxon>Chloropicophyceae</taxon>
        <taxon>Chloropicales</taxon>
        <taxon>Chloropicaceae</taxon>
        <taxon>Chloropicon</taxon>
    </lineage>
</organism>
<evidence type="ECO:0000256" key="8">
    <source>
        <dbReference type="ARBA" id="ARBA00023065"/>
    </source>
</evidence>
<keyword evidence="2" id="KW-0813">Transport</keyword>
<feature type="transmembrane region" description="Helical" evidence="12">
    <location>
        <begin position="214"/>
        <end position="240"/>
    </location>
</feature>
<evidence type="ECO:0000256" key="9">
    <source>
        <dbReference type="ARBA" id="ARBA00023136"/>
    </source>
</evidence>